<reference evidence="1" key="1">
    <citation type="submission" date="2021-02" db="EMBL/GenBank/DDBJ databases">
        <authorList>
            <person name="Bekaert M."/>
        </authorList>
    </citation>
    <scope>NUCLEOTIDE SEQUENCE</scope>
    <source>
        <strain evidence="1">IoA-00</strain>
    </source>
</reference>
<keyword evidence="2" id="KW-1185">Reference proteome</keyword>
<evidence type="ECO:0000313" key="1">
    <source>
        <dbReference type="EMBL" id="CAF2978757.1"/>
    </source>
</evidence>
<proteinExistence type="predicted"/>
<dbReference type="GO" id="GO:0071897">
    <property type="term" value="P:DNA biosynthetic process"/>
    <property type="evidence" value="ECO:0007669"/>
    <property type="project" value="UniProtKB-ARBA"/>
</dbReference>
<dbReference type="InterPro" id="IPR043128">
    <property type="entry name" value="Rev_trsase/Diguanyl_cyclase"/>
</dbReference>
<accession>A0A7R8CZT4</accession>
<name>A0A7R8CZT4_LEPSM</name>
<dbReference type="EMBL" id="HG994585">
    <property type="protein sequence ID" value="CAF2978757.1"/>
    <property type="molecule type" value="Genomic_DNA"/>
</dbReference>
<organism evidence="1 2">
    <name type="scientific">Lepeophtheirus salmonis</name>
    <name type="common">Salmon louse</name>
    <name type="synonym">Caligus salmonis</name>
    <dbReference type="NCBI Taxonomy" id="72036"/>
    <lineage>
        <taxon>Eukaryota</taxon>
        <taxon>Metazoa</taxon>
        <taxon>Ecdysozoa</taxon>
        <taxon>Arthropoda</taxon>
        <taxon>Crustacea</taxon>
        <taxon>Multicrustacea</taxon>
        <taxon>Hexanauplia</taxon>
        <taxon>Copepoda</taxon>
        <taxon>Siphonostomatoida</taxon>
        <taxon>Caligidae</taxon>
        <taxon>Lepeophtheirus</taxon>
    </lineage>
</organism>
<dbReference type="Proteomes" id="UP000675881">
    <property type="component" value="Chromosome 6"/>
</dbReference>
<protein>
    <submittedName>
        <fullName evidence="1">(salmon louse) hypothetical protein</fullName>
    </submittedName>
</protein>
<evidence type="ECO:0000313" key="2">
    <source>
        <dbReference type="Proteomes" id="UP000675881"/>
    </source>
</evidence>
<dbReference type="AlphaFoldDB" id="A0A7R8CZT4"/>
<dbReference type="Gene3D" id="3.30.70.270">
    <property type="match status" value="1"/>
</dbReference>
<dbReference type="InterPro" id="IPR043502">
    <property type="entry name" value="DNA/RNA_pol_sf"/>
</dbReference>
<dbReference type="SUPFAM" id="SSF56672">
    <property type="entry name" value="DNA/RNA polymerases"/>
    <property type="match status" value="1"/>
</dbReference>
<sequence length="137" mass="15262">MPSVPQTDNAKCKFCGTSHVLRCFLCPAVGKTCRKSSSMLMTYYMSGSNYSLLEKVAALSLSQGTLHVLSGISTWLSLGIVQFYHHFFMDLYVVAAPLHELTRKSVEFYCSNETKVSFSNFNETVTNTPCLMHNDPA</sequence>
<gene>
    <name evidence="1" type="ORF">LSAA_12078</name>
</gene>